<reference evidence="7" key="1">
    <citation type="journal article" date="2023" name="Genome Biol. Evol.">
        <title>First Whole Genome Sequence and Flow Cytometry Genome Size Data for the Lichen-Forming Fungus Ramalina farinacea (Ascomycota).</title>
        <authorList>
            <person name="Llewellyn T."/>
            <person name="Mian S."/>
            <person name="Hill R."/>
            <person name="Leitch I.J."/>
            <person name="Gaya E."/>
        </authorList>
    </citation>
    <scope>NUCLEOTIDE SEQUENCE</scope>
    <source>
        <strain evidence="7">LIQ254RAFAR</strain>
    </source>
</reference>
<feature type="region of interest" description="Disordered" evidence="6">
    <location>
        <begin position="256"/>
        <end position="309"/>
    </location>
</feature>
<dbReference type="GO" id="GO:0005681">
    <property type="term" value="C:spliceosomal complex"/>
    <property type="evidence" value="ECO:0007669"/>
    <property type="project" value="InterPro"/>
</dbReference>
<keyword evidence="4" id="KW-0862">Zinc</keyword>
<dbReference type="EMBL" id="JAPUFD010000010">
    <property type="protein sequence ID" value="MDI1489683.1"/>
    <property type="molecule type" value="Genomic_DNA"/>
</dbReference>
<feature type="compositionally biased region" description="Acidic residues" evidence="6">
    <location>
        <begin position="289"/>
        <end position="301"/>
    </location>
</feature>
<dbReference type="GO" id="GO:0044773">
    <property type="term" value="P:mitotic DNA damage checkpoint signaling"/>
    <property type="evidence" value="ECO:0007669"/>
    <property type="project" value="TreeGrafter"/>
</dbReference>
<evidence type="ECO:0008006" key="9">
    <source>
        <dbReference type="Google" id="ProtNLM"/>
    </source>
</evidence>
<proteinExistence type="predicted"/>
<dbReference type="GO" id="GO:0008270">
    <property type="term" value="F:zinc ion binding"/>
    <property type="evidence" value="ECO:0007669"/>
    <property type="project" value="UniProtKB-KW"/>
</dbReference>
<evidence type="ECO:0000256" key="1">
    <source>
        <dbReference type="ARBA" id="ARBA00004123"/>
    </source>
</evidence>
<feature type="compositionally biased region" description="Basic and acidic residues" evidence="6">
    <location>
        <begin position="256"/>
        <end position="279"/>
    </location>
</feature>
<evidence type="ECO:0000256" key="2">
    <source>
        <dbReference type="ARBA" id="ARBA00022723"/>
    </source>
</evidence>
<dbReference type="GO" id="GO:0033260">
    <property type="term" value="P:nuclear DNA replication"/>
    <property type="evidence" value="ECO:0007669"/>
    <property type="project" value="TreeGrafter"/>
</dbReference>
<organism evidence="7 8">
    <name type="scientific">Ramalina farinacea</name>
    <dbReference type="NCBI Taxonomy" id="258253"/>
    <lineage>
        <taxon>Eukaryota</taxon>
        <taxon>Fungi</taxon>
        <taxon>Dikarya</taxon>
        <taxon>Ascomycota</taxon>
        <taxon>Pezizomycotina</taxon>
        <taxon>Lecanoromycetes</taxon>
        <taxon>OSLEUM clade</taxon>
        <taxon>Lecanoromycetidae</taxon>
        <taxon>Lecanorales</taxon>
        <taxon>Lecanorineae</taxon>
        <taxon>Ramalinaceae</taxon>
        <taxon>Ramalina</taxon>
    </lineage>
</organism>
<dbReference type="Proteomes" id="UP001161017">
    <property type="component" value="Unassembled WGS sequence"/>
</dbReference>
<feature type="compositionally biased region" description="Low complexity" evidence="6">
    <location>
        <begin position="125"/>
        <end position="158"/>
    </location>
</feature>
<dbReference type="GO" id="GO:0003676">
    <property type="term" value="F:nucleic acid binding"/>
    <property type="evidence" value="ECO:0007669"/>
    <property type="project" value="InterPro"/>
</dbReference>
<feature type="region of interest" description="Disordered" evidence="6">
    <location>
        <begin position="199"/>
        <end position="244"/>
    </location>
</feature>
<dbReference type="AlphaFoldDB" id="A0AA43QRQ9"/>
<dbReference type="PANTHER" id="PTHR13278:SF0">
    <property type="entry name" value="ZINC FINGER PROTEIN 830"/>
    <property type="match status" value="1"/>
</dbReference>
<keyword evidence="3" id="KW-0863">Zinc-finger</keyword>
<evidence type="ECO:0000313" key="7">
    <source>
        <dbReference type="EMBL" id="MDI1489683.1"/>
    </source>
</evidence>
<accession>A0AA43QRQ9</accession>
<name>A0AA43QRQ9_9LECA</name>
<keyword evidence="2" id="KW-0479">Metal-binding</keyword>
<protein>
    <recommendedName>
        <fullName evidence="9">Coiled-coil domain-containing protein 16</fullName>
    </recommendedName>
</protein>
<sequence>MDVRSLLRGERASRRIDHPNASYSATGTLECTVCHIPVKSDVDVWDKHLKSTQHAMRAERLRLNQRTAPSKPEPVPGLRDTSNGTKKRKASDRDEDEDSRKRTRPVSNPSRHSQATSKTPEPLKAPDATPSVTSATTAPPKSTESHPPQSPQAQNPAQTIDEAEWAAFERDVATPSPPPPSAHAPSVITAQAAISAGPVSAADLAKQEEEGQEVTRKERREAELEAEKEDATRLLEEEFDEMEGLEERVRRLREKREELRVRREKEREGDEDDVPKRDGGSSAGVQTADAEDDESDDEDFDDWRFGRQS</sequence>
<feature type="compositionally biased region" description="Basic and acidic residues" evidence="6">
    <location>
        <begin position="205"/>
        <end position="236"/>
    </location>
</feature>
<evidence type="ECO:0000256" key="3">
    <source>
        <dbReference type="ARBA" id="ARBA00022771"/>
    </source>
</evidence>
<dbReference type="GO" id="GO:0033314">
    <property type="term" value="P:mitotic DNA replication checkpoint signaling"/>
    <property type="evidence" value="ECO:0007669"/>
    <property type="project" value="TreeGrafter"/>
</dbReference>
<feature type="compositionally biased region" description="Polar residues" evidence="6">
    <location>
        <begin position="105"/>
        <end position="119"/>
    </location>
</feature>
<comment type="subcellular location">
    <subcellularLocation>
        <location evidence="1">Nucleus</location>
    </subcellularLocation>
</comment>
<comment type="caution">
    <text evidence="7">The sequence shown here is derived from an EMBL/GenBank/DDBJ whole genome shotgun (WGS) entry which is preliminary data.</text>
</comment>
<evidence type="ECO:0000313" key="8">
    <source>
        <dbReference type="Proteomes" id="UP001161017"/>
    </source>
</evidence>
<evidence type="ECO:0000256" key="6">
    <source>
        <dbReference type="SAM" id="MobiDB-lite"/>
    </source>
</evidence>
<evidence type="ECO:0000256" key="5">
    <source>
        <dbReference type="ARBA" id="ARBA00023242"/>
    </source>
</evidence>
<gene>
    <name evidence="7" type="ORF">OHK93_000881</name>
</gene>
<evidence type="ECO:0000256" key="4">
    <source>
        <dbReference type="ARBA" id="ARBA00022833"/>
    </source>
</evidence>
<dbReference type="InterPro" id="IPR040050">
    <property type="entry name" value="ZNF830-like"/>
</dbReference>
<feature type="region of interest" description="Disordered" evidence="6">
    <location>
        <begin position="58"/>
        <end position="187"/>
    </location>
</feature>
<keyword evidence="5" id="KW-0539">Nucleus</keyword>
<keyword evidence="8" id="KW-1185">Reference proteome</keyword>
<dbReference type="PANTHER" id="PTHR13278">
    <property type="entry name" value="ZINC FINGER PROTEIN 830"/>
    <property type="match status" value="1"/>
</dbReference>